<evidence type="ECO:0000313" key="3">
    <source>
        <dbReference type="Proteomes" id="UP000759131"/>
    </source>
</evidence>
<feature type="non-terminal residue" evidence="2">
    <location>
        <position position="1"/>
    </location>
</feature>
<feature type="domain" description="IFT80/172/WDR35 TPR" evidence="1">
    <location>
        <begin position="1"/>
        <end position="124"/>
    </location>
</feature>
<dbReference type="PANTHER" id="PTHR24098:SF0">
    <property type="entry name" value="OUTER SEGMENT 5"/>
    <property type="match status" value="1"/>
</dbReference>
<reference evidence="2" key="1">
    <citation type="submission" date="2020-11" db="EMBL/GenBank/DDBJ databases">
        <authorList>
            <person name="Tran Van P."/>
        </authorList>
    </citation>
    <scope>NUCLEOTIDE SEQUENCE</scope>
</reference>
<dbReference type="EMBL" id="OC884291">
    <property type="protein sequence ID" value="CAD7643677.1"/>
    <property type="molecule type" value="Genomic_DNA"/>
</dbReference>
<proteinExistence type="predicted"/>
<keyword evidence="3" id="KW-1185">Reference proteome</keyword>
<dbReference type="PANTHER" id="PTHR24098">
    <property type="entry name" value="OUTER SEGMENT 5"/>
    <property type="match status" value="1"/>
</dbReference>
<dbReference type="InterPro" id="IPR056157">
    <property type="entry name" value="TPR_IFT80_172_dom"/>
</dbReference>
<organism evidence="2">
    <name type="scientific">Medioppia subpectinata</name>
    <dbReference type="NCBI Taxonomy" id="1979941"/>
    <lineage>
        <taxon>Eukaryota</taxon>
        <taxon>Metazoa</taxon>
        <taxon>Ecdysozoa</taxon>
        <taxon>Arthropoda</taxon>
        <taxon>Chelicerata</taxon>
        <taxon>Arachnida</taxon>
        <taxon>Acari</taxon>
        <taxon>Acariformes</taxon>
        <taxon>Sarcoptiformes</taxon>
        <taxon>Oribatida</taxon>
        <taxon>Brachypylina</taxon>
        <taxon>Oppioidea</taxon>
        <taxon>Oppiidae</taxon>
        <taxon>Medioppia</taxon>
    </lineage>
</organism>
<dbReference type="Proteomes" id="UP000759131">
    <property type="component" value="Unassembled WGS sequence"/>
</dbReference>
<accession>A0A7R9QFH5</accession>
<dbReference type="GO" id="GO:0030992">
    <property type="term" value="C:intraciliary transport particle B"/>
    <property type="evidence" value="ECO:0007669"/>
    <property type="project" value="TreeGrafter"/>
</dbReference>
<evidence type="ECO:0000313" key="2">
    <source>
        <dbReference type="EMBL" id="CAD7643677.1"/>
    </source>
</evidence>
<dbReference type="Pfam" id="PF23387">
    <property type="entry name" value="TPR_IFT80_172"/>
    <property type="match status" value="1"/>
</dbReference>
<dbReference type="EMBL" id="CAJPIZ010029716">
    <property type="protein sequence ID" value="CAG2119761.1"/>
    <property type="molecule type" value="Genomic_DNA"/>
</dbReference>
<dbReference type="AlphaFoldDB" id="A0A7R9QFH5"/>
<dbReference type="GO" id="GO:0005929">
    <property type="term" value="C:cilium"/>
    <property type="evidence" value="ECO:0007669"/>
    <property type="project" value="TreeGrafter"/>
</dbReference>
<dbReference type="GO" id="GO:0060271">
    <property type="term" value="P:cilium assembly"/>
    <property type="evidence" value="ECO:0007669"/>
    <property type="project" value="TreeGrafter"/>
</dbReference>
<protein>
    <recommendedName>
        <fullName evidence="1">IFT80/172/WDR35 TPR domain-containing protein</fullName>
    </recommendedName>
</protein>
<gene>
    <name evidence="2" type="ORF">OSB1V03_LOCUS19708</name>
</gene>
<dbReference type="OrthoDB" id="408728at2759"/>
<evidence type="ECO:0000259" key="1">
    <source>
        <dbReference type="Pfam" id="PF23387"/>
    </source>
</evidence>
<sequence>AAVNRVDKVLYIQKIQKLKDKESKNAEIALICGNIREAENILLQSGFILRAISLNLELFRWERALELALKYDKNNNFVELVHAFRHRYLERVGKKETVPAFRQLSNDTEFSEWSVYQERLDTAYEHRVVTQSKSTSKK</sequence>
<name>A0A7R9QFH5_9ACAR</name>